<accession>A0A834MEZ1</accession>
<reference evidence="3" key="1">
    <citation type="submission" date="2020-08" db="EMBL/GenBank/DDBJ databases">
        <title>Genome sequencing and assembly of the red palm weevil Rhynchophorus ferrugineus.</title>
        <authorList>
            <person name="Dias G.B."/>
            <person name="Bergman C.M."/>
            <person name="Manee M."/>
        </authorList>
    </citation>
    <scope>NUCLEOTIDE SEQUENCE</scope>
    <source>
        <strain evidence="3">AA-2017</strain>
        <tissue evidence="3">Whole larva</tissue>
    </source>
</reference>
<organism evidence="3 4">
    <name type="scientific">Rhynchophorus ferrugineus</name>
    <name type="common">Red palm weevil</name>
    <name type="synonym">Curculio ferrugineus</name>
    <dbReference type="NCBI Taxonomy" id="354439"/>
    <lineage>
        <taxon>Eukaryota</taxon>
        <taxon>Metazoa</taxon>
        <taxon>Ecdysozoa</taxon>
        <taxon>Arthropoda</taxon>
        <taxon>Hexapoda</taxon>
        <taxon>Insecta</taxon>
        <taxon>Pterygota</taxon>
        <taxon>Neoptera</taxon>
        <taxon>Endopterygota</taxon>
        <taxon>Coleoptera</taxon>
        <taxon>Polyphaga</taxon>
        <taxon>Cucujiformia</taxon>
        <taxon>Curculionidae</taxon>
        <taxon>Dryophthorinae</taxon>
        <taxon>Rhynchophorus</taxon>
    </lineage>
</organism>
<dbReference type="EMBL" id="JAACXV010000362">
    <property type="protein sequence ID" value="KAF7279436.1"/>
    <property type="molecule type" value="Genomic_DNA"/>
</dbReference>
<proteinExistence type="predicted"/>
<dbReference type="InterPro" id="IPR016187">
    <property type="entry name" value="CTDL_fold"/>
</dbReference>
<comment type="caution">
    <text evidence="3">The sequence shown here is derived from an EMBL/GenBank/DDBJ whole genome shotgun (WGS) entry which is preliminary data.</text>
</comment>
<evidence type="ECO:0000313" key="4">
    <source>
        <dbReference type="Proteomes" id="UP000625711"/>
    </source>
</evidence>
<gene>
    <name evidence="3" type="ORF">GWI33_007254</name>
</gene>
<evidence type="ECO:0000256" key="1">
    <source>
        <dbReference type="SAM" id="SignalP"/>
    </source>
</evidence>
<dbReference type="InterPro" id="IPR016186">
    <property type="entry name" value="C-type_lectin-like/link_sf"/>
</dbReference>
<name>A0A834MEZ1_RHYFE</name>
<dbReference type="Pfam" id="PF00059">
    <property type="entry name" value="Lectin_C"/>
    <property type="match status" value="1"/>
</dbReference>
<dbReference type="CDD" id="cd00037">
    <property type="entry name" value="CLECT"/>
    <property type="match status" value="1"/>
</dbReference>
<feature type="domain" description="C-type lectin" evidence="2">
    <location>
        <begin position="30"/>
        <end position="146"/>
    </location>
</feature>
<evidence type="ECO:0000313" key="3">
    <source>
        <dbReference type="EMBL" id="KAF7279436.1"/>
    </source>
</evidence>
<feature type="signal peptide" evidence="1">
    <location>
        <begin position="1"/>
        <end position="16"/>
    </location>
</feature>
<feature type="chain" id="PRO_5032640087" description="C-type lectin domain-containing protein" evidence="1">
    <location>
        <begin position="17"/>
        <end position="148"/>
    </location>
</feature>
<keyword evidence="1" id="KW-0732">Signal</keyword>
<sequence>MIKLLCLFILAATVYSREIPRGFIKVDEDYIFSTITLEYLQAFATCKRYGKTLVTERNETETLKFNTALNNAGLSERNHWLGGIFQRGTEFAPIWIWLDYGVVLNYTNWYSTPSTSYCCIRKYPSATYSGNWSVEPCTSTYYFACKNN</sequence>
<evidence type="ECO:0000259" key="2">
    <source>
        <dbReference type="PROSITE" id="PS50041"/>
    </source>
</evidence>
<dbReference type="SUPFAM" id="SSF56436">
    <property type="entry name" value="C-type lectin-like"/>
    <property type="match status" value="1"/>
</dbReference>
<protein>
    <recommendedName>
        <fullName evidence="2">C-type lectin domain-containing protein</fullName>
    </recommendedName>
</protein>
<keyword evidence="4" id="KW-1185">Reference proteome</keyword>
<dbReference type="SMART" id="SM00034">
    <property type="entry name" value="CLECT"/>
    <property type="match status" value="1"/>
</dbReference>
<dbReference type="PROSITE" id="PS50041">
    <property type="entry name" value="C_TYPE_LECTIN_2"/>
    <property type="match status" value="1"/>
</dbReference>
<dbReference type="AlphaFoldDB" id="A0A834MEZ1"/>
<dbReference type="Proteomes" id="UP000625711">
    <property type="component" value="Unassembled WGS sequence"/>
</dbReference>
<dbReference type="Gene3D" id="3.10.100.10">
    <property type="entry name" value="Mannose-Binding Protein A, subunit A"/>
    <property type="match status" value="1"/>
</dbReference>
<dbReference type="OrthoDB" id="6774578at2759"/>
<dbReference type="InterPro" id="IPR001304">
    <property type="entry name" value="C-type_lectin-like"/>
</dbReference>